<evidence type="ECO:0000256" key="1">
    <source>
        <dbReference type="SAM" id="SignalP"/>
    </source>
</evidence>
<organism evidence="2">
    <name type="scientific">uncultured Solirubrobacteraceae bacterium</name>
    <dbReference type="NCBI Taxonomy" id="1162706"/>
    <lineage>
        <taxon>Bacteria</taxon>
        <taxon>Bacillati</taxon>
        <taxon>Actinomycetota</taxon>
        <taxon>Thermoleophilia</taxon>
        <taxon>Solirubrobacterales</taxon>
        <taxon>Solirubrobacteraceae</taxon>
        <taxon>environmental samples</taxon>
    </lineage>
</organism>
<name>A0A6J4TG08_9ACTN</name>
<evidence type="ECO:0000313" key="2">
    <source>
        <dbReference type="EMBL" id="CAA9522189.1"/>
    </source>
</evidence>
<feature type="chain" id="PRO_5027088306" evidence="1">
    <location>
        <begin position="24"/>
        <end position="494"/>
    </location>
</feature>
<sequence length="494" mass="50528">MPVRAVLLALLLLVLAVPAPASAQDRTTRTWTLAGGGVLTPTTGVQASLARLDPADLTVLPDGRVVLVQRGGSPRTRNVFAIEADGTLRLLGGAAGGRRATSAWAQPDGTLLVTSAGSTVDRLDPATGDAVPVADLAAAPGFTGRGGGLQEAIRLTDGTLVAGDGSSVWRVDAAGAIARAYPAGPDAPFLPQALTPLPGGAFALANRNRTDVVRVAPDGALAVVGQIGFADPDLATLPDGALLLADPGTSTLRRIDPAGGGEEVLGGASPGIGDGDGELLAAIRTNPQHVAAGPDGLRYVAEADGRIRALTTDAALPAFVALTPRGHATLRAGTAEIRASRPGTVTVTVTRRGRTLASGTARVPAGLSEVALGARLRGRDALRVRVSLAHATGRRAIDRATADTRRALPRTEAVRLLDRQLAEDGGGDDQTSYGSERGRCVRRSATRIDCLVLAYEIERGSGGPVKTTRCTGRARIRLRPDGVGIERVPGCPRS</sequence>
<gene>
    <name evidence="2" type="ORF">AVDCRST_MAG13-3448</name>
</gene>
<accession>A0A6J4TG08</accession>
<dbReference type="AlphaFoldDB" id="A0A6J4TG08"/>
<reference evidence="2" key="1">
    <citation type="submission" date="2020-02" db="EMBL/GenBank/DDBJ databases">
        <authorList>
            <person name="Meier V. D."/>
        </authorList>
    </citation>
    <scope>NUCLEOTIDE SEQUENCE</scope>
    <source>
        <strain evidence="2">AVDCRST_MAG13</strain>
    </source>
</reference>
<dbReference type="SUPFAM" id="SSF63829">
    <property type="entry name" value="Calcium-dependent phosphotriesterase"/>
    <property type="match status" value="1"/>
</dbReference>
<keyword evidence="1" id="KW-0732">Signal</keyword>
<dbReference type="Gene3D" id="2.120.10.30">
    <property type="entry name" value="TolB, C-terminal domain"/>
    <property type="match status" value="1"/>
</dbReference>
<proteinExistence type="predicted"/>
<dbReference type="EMBL" id="CADCVO010000543">
    <property type="protein sequence ID" value="CAA9522189.1"/>
    <property type="molecule type" value="Genomic_DNA"/>
</dbReference>
<dbReference type="InterPro" id="IPR011042">
    <property type="entry name" value="6-blade_b-propeller_TolB-like"/>
</dbReference>
<protein>
    <submittedName>
        <fullName evidence="2">Uncharacterized protein</fullName>
    </submittedName>
</protein>
<feature type="signal peptide" evidence="1">
    <location>
        <begin position="1"/>
        <end position="23"/>
    </location>
</feature>